<gene>
    <name evidence="8" type="ORF">SAMN05660733_03437</name>
</gene>
<feature type="transmembrane region" description="Helical" evidence="6">
    <location>
        <begin position="215"/>
        <end position="232"/>
    </location>
</feature>
<dbReference type="PANTHER" id="PTHR23513">
    <property type="entry name" value="INTEGRAL MEMBRANE EFFLUX PROTEIN-RELATED"/>
    <property type="match status" value="1"/>
</dbReference>
<feature type="transmembrane region" description="Helical" evidence="6">
    <location>
        <begin position="305"/>
        <end position="329"/>
    </location>
</feature>
<feature type="transmembrane region" description="Helical" evidence="6">
    <location>
        <begin position="12"/>
        <end position="32"/>
    </location>
</feature>
<dbReference type="Pfam" id="PF07690">
    <property type="entry name" value="MFS_1"/>
    <property type="match status" value="1"/>
</dbReference>
<dbReference type="AlphaFoldDB" id="A0A1W2DZ07"/>
<evidence type="ECO:0000259" key="7">
    <source>
        <dbReference type="PROSITE" id="PS50850"/>
    </source>
</evidence>
<feature type="transmembrane region" description="Helical" evidence="6">
    <location>
        <begin position="180"/>
        <end position="200"/>
    </location>
</feature>
<comment type="subcellular location">
    <subcellularLocation>
        <location evidence="1">Cell membrane</location>
        <topology evidence="1">Multi-pass membrane protein</topology>
    </subcellularLocation>
</comment>
<evidence type="ECO:0000256" key="2">
    <source>
        <dbReference type="ARBA" id="ARBA00022475"/>
    </source>
</evidence>
<feature type="domain" description="Major facilitator superfamily (MFS) profile" evidence="7">
    <location>
        <begin position="1"/>
        <end position="157"/>
    </location>
</feature>
<feature type="transmembrane region" description="Helical" evidence="6">
    <location>
        <begin position="244"/>
        <end position="261"/>
    </location>
</feature>
<accession>A0A1W2DZ07</accession>
<keyword evidence="4 6" id="KW-1133">Transmembrane helix</keyword>
<evidence type="ECO:0000256" key="4">
    <source>
        <dbReference type="ARBA" id="ARBA00022989"/>
    </source>
</evidence>
<dbReference type="SUPFAM" id="SSF103473">
    <property type="entry name" value="MFS general substrate transporter"/>
    <property type="match status" value="1"/>
</dbReference>
<evidence type="ECO:0000256" key="3">
    <source>
        <dbReference type="ARBA" id="ARBA00022692"/>
    </source>
</evidence>
<feature type="domain" description="Major facilitator superfamily (MFS) profile" evidence="7">
    <location>
        <begin position="180"/>
        <end position="373"/>
    </location>
</feature>
<dbReference type="EMBL" id="FWYC01000008">
    <property type="protein sequence ID" value="SMD02342.1"/>
    <property type="molecule type" value="Genomic_DNA"/>
</dbReference>
<feature type="transmembrane region" description="Helical" evidence="6">
    <location>
        <begin position="134"/>
        <end position="152"/>
    </location>
</feature>
<dbReference type="eggNOG" id="COG2814">
    <property type="taxonomic scope" value="Bacteria"/>
</dbReference>
<keyword evidence="2" id="KW-1003">Cell membrane</keyword>
<dbReference type="GO" id="GO:0005886">
    <property type="term" value="C:plasma membrane"/>
    <property type="evidence" value="ECO:0007669"/>
    <property type="project" value="UniProtKB-SubCell"/>
</dbReference>
<dbReference type="Gene3D" id="1.20.1250.20">
    <property type="entry name" value="MFS general substrate transporter like domains"/>
    <property type="match status" value="1"/>
</dbReference>
<dbReference type="CDD" id="cd06173">
    <property type="entry name" value="MFS_MefA_like"/>
    <property type="match status" value="1"/>
</dbReference>
<evidence type="ECO:0000313" key="9">
    <source>
        <dbReference type="Proteomes" id="UP000192840"/>
    </source>
</evidence>
<reference evidence="9" key="1">
    <citation type="submission" date="2017-04" db="EMBL/GenBank/DDBJ databases">
        <authorList>
            <person name="Varghese N."/>
            <person name="Submissions S."/>
        </authorList>
    </citation>
    <scope>NUCLEOTIDE SEQUENCE [LARGE SCALE GENOMIC DNA]</scope>
    <source>
        <strain evidence="9">DSM 44073</strain>
    </source>
</reference>
<dbReference type="STRING" id="40571.SAMN05660733_03437"/>
<dbReference type="InterPro" id="IPR011701">
    <property type="entry name" value="MFS"/>
</dbReference>
<dbReference type="InterPro" id="IPR020846">
    <property type="entry name" value="MFS_dom"/>
</dbReference>
<dbReference type="PANTHER" id="PTHR23513:SF6">
    <property type="entry name" value="MAJOR FACILITATOR SUPERFAMILY ASSOCIATED DOMAIN-CONTAINING PROTEIN"/>
    <property type="match status" value="1"/>
</dbReference>
<feature type="transmembrane region" description="Helical" evidence="6">
    <location>
        <begin position="267"/>
        <end position="293"/>
    </location>
</feature>
<keyword evidence="9" id="KW-1185">Reference proteome</keyword>
<protein>
    <submittedName>
        <fullName evidence="8">Predicted arabinose efflux permease, MFS family</fullName>
    </submittedName>
</protein>
<feature type="transmembrane region" description="Helical" evidence="6">
    <location>
        <begin position="103"/>
        <end position="128"/>
    </location>
</feature>
<evidence type="ECO:0000313" key="8">
    <source>
        <dbReference type="EMBL" id="SMD02342.1"/>
    </source>
</evidence>
<dbReference type="InterPro" id="IPR036259">
    <property type="entry name" value="MFS_trans_sf"/>
</dbReference>
<organism evidence="8 9">
    <name type="scientific">Lentzea albidocapillata</name>
    <dbReference type="NCBI Taxonomy" id="40571"/>
    <lineage>
        <taxon>Bacteria</taxon>
        <taxon>Bacillati</taxon>
        <taxon>Actinomycetota</taxon>
        <taxon>Actinomycetes</taxon>
        <taxon>Pseudonocardiales</taxon>
        <taxon>Pseudonocardiaceae</taxon>
        <taxon>Lentzea</taxon>
    </lineage>
</organism>
<sequence>MLLFWATPISPLLVAAILVAELLPLVLGAPLAGALVDRLPNRRLLITALLFQGVAIAAIAPLMGQPAFVVALVFVSGCGRAVAVPATSALVPHIAGEEEATRGYAWLGTARSVGNIAGLTGGAVLAGIYGHPAALLIDGCTFIAYAVLLVFVRSERRPSGEHATRPSALAGIRHVRRDPVLFAAIIGLALVVGAVVVINVADPAFVRYVLHGDEFVLGAMQACWMVGILLGNRLVARLKTVPEVAYWLAISGVATGVAVLIPATFPLVVAAGVGWLIGGVSNGVGNVTMNAIVRLRTPEEMRGRAFAAVGSMVTGANLLGTAAAGGLLLVIGPRAVFALGGTGALLSGVACLVFVRRALKREKSPAVAELSSN</sequence>
<keyword evidence="5 6" id="KW-0472">Membrane</keyword>
<evidence type="ECO:0000256" key="6">
    <source>
        <dbReference type="SAM" id="Phobius"/>
    </source>
</evidence>
<evidence type="ECO:0000256" key="1">
    <source>
        <dbReference type="ARBA" id="ARBA00004651"/>
    </source>
</evidence>
<proteinExistence type="predicted"/>
<dbReference type="GO" id="GO:0022857">
    <property type="term" value="F:transmembrane transporter activity"/>
    <property type="evidence" value="ECO:0007669"/>
    <property type="project" value="InterPro"/>
</dbReference>
<keyword evidence="3 6" id="KW-0812">Transmembrane</keyword>
<dbReference type="Proteomes" id="UP000192840">
    <property type="component" value="Unassembled WGS sequence"/>
</dbReference>
<name>A0A1W2DZ07_9PSEU</name>
<feature type="transmembrane region" description="Helical" evidence="6">
    <location>
        <begin position="335"/>
        <end position="355"/>
    </location>
</feature>
<evidence type="ECO:0000256" key="5">
    <source>
        <dbReference type="ARBA" id="ARBA00023136"/>
    </source>
</evidence>
<dbReference type="PROSITE" id="PS50850">
    <property type="entry name" value="MFS"/>
    <property type="match status" value="2"/>
</dbReference>